<sequence length="284" mass="31584">METPFIGREALDAGDLTRHQLRSRFAAVYPGVYVAREAQLTARLRAEAAWLWSTRRAVLAGRSAAALHGAKWIDPRAPAELLHDNRHAPPGIRVWADAIADDEIAVIKGMRVTTPARTAVDYACRYQLDQAVAAIDALSNATRLKVAEIESIVARSNGRKGIRRARAVLELVDGGSQSPRETWLRLLIVRAGFPPPQTQVPVRNEYGVVIAHLDMGWEDEKIGLEYEGAHHRLSREQFAYDIRKHEQVREAGWRVLRVTSMDAPATVLTRLSELRASRAPARSG</sequence>
<dbReference type="InterPro" id="IPR011335">
    <property type="entry name" value="Restrct_endonuc-II-like"/>
</dbReference>
<dbReference type="Gene3D" id="3.40.960.10">
    <property type="entry name" value="VSR Endonuclease"/>
    <property type="match status" value="1"/>
</dbReference>
<dbReference type="AlphaFoldDB" id="A0A544W4X4"/>
<gene>
    <name evidence="1" type="ORF">D8S82_07885</name>
</gene>
<dbReference type="EMBL" id="VIFX01000007">
    <property type="protein sequence ID" value="TQR87288.1"/>
    <property type="molecule type" value="Genomic_DNA"/>
</dbReference>
<proteinExistence type="predicted"/>
<organism evidence="1 2">
    <name type="scientific">Mycolicibacterium hodleri</name>
    <dbReference type="NCBI Taxonomy" id="49897"/>
    <lineage>
        <taxon>Bacteria</taxon>
        <taxon>Bacillati</taxon>
        <taxon>Actinomycetota</taxon>
        <taxon>Actinomycetes</taxon>
        <taxon>Mycobacteriales</taxon>
        <taxon>Mycobacteriaceae</taxon>
        <taxon>Mycolicibacterium</taxon>
    </lineage>
</organism>
<dbReference type="RefSeq" id="WP_142551530.1">
    <property type="nucleotide sequence ID" value="NZ_VIFX01000007.1"/>
</dbReference>
<accession>A0A544W4X4</accession>
<evidence type="ECO:0000313" key="2">
    <source>
        <dbReference type="Proteomes" id="UP000315759"/>
    </source>
</evidence>
<evidence type="ECO:0000313" key="1">
    <source>
        <dbReference type="EMBL" id="TQR87288.1"/>
    </source>
</evidence>
<dbReference type="SUPFAM" id="SSF52980">
    <property type="entry name" value="Restriction endonuclease-like"/>
    <property type="match status" value="1"/>
</dbReference>
<name>A0A544W4X4_9MYCO</name>
<dbReference type="Proteomes" id="UP000315759">
    <property type="component" value="Unassembled WGS sequence"/>
</dbReference>
<evidence type="ECO:0008006" key="3">
    <source>
        <dbReference type="Google" id="ProtNLM"/>
    </source>
</evidence>
<reference evidence="1 2" key="1">
    <citation type="submission" date="2018-10" db="EMBL/GenBank/DDBJ databases">
        <title>Draft genome of Mycobacterium hodleri strain B.</title>
        <authorList>
            <person name="Amande T.J."/>
            <person name="Mcgenity T.J."/>
        </authorList>
    </citation>
    <scope>NUCLEOTIDE SEQUENCE [LARGE SCALE GENOMIC DNA]</scope>
    <source>
        <strain evidence="1 2">B</strain>
    </source>
</reference>
<protein>
    <recommendedName>
        <fullName evidence="3">DUF559 domain-containing protein</fullName>
    </recommendedName>
</protein>
<comment type="caution">
    <text evidence="1">The sequence shown here is derived from an EMBL/GenBank/DDBJ whole genome shotgun (WGS) entry which is preliminary data.</text>
</comment>
<keyword evidence="2" id="KW-1185">Reference proteome</keyword>